<sequence length="111" mass="11426">MTDQTKTAPQNTPAQAPPPVVEELEVTGAELVAQVRHLAREGNARRVTIFSEEGEELLSMSLTLGTVAGGLVVLSAPALAALGALAALVTHVKVVVTRDTPDAGPPVRADP</sequence>
<dbReference type="EMBL" id="JACHFN010000007">
    <property type="protein sequence ID" value="MBB5234705.1"/>
    <property type="molecule type" value="Genomic_DNA"/>
</dbReference>
<accession>A0A7W8GFN1</accession>
<keyword evidence="1" id="KW-0812">Transmembrane</keyword>
<evidence type="ECO:0000313" key="4">
    <source>
        <dbReference type="Proteomes" id="UP000525389"/>
    </source>
</evidence>
<evidence type="ECO:0000259" key="2">
    <source>
        <dbReference type="Pfam" id="PF14242"/>
    </source>
</evidence>
<proteinExistence type="predicted"/>
<evidence type="ECO:0000313" key="3">
    <source>
        <dbReference type="EMBL" id="MBB5234705.1"/>
    </source>
</evidence>
<protein>
    <recommendedName>
        <fullName evidence="2">DUF4342 domain-containing protein</fullName>
    </recommendedName>
</protein>
<feature type="domain" description="DUF4342" evidence="2">
    <location>
        <begin position="21"/>
        <end position="98"/>
    </location>
</feature>
<name>A0A7W8GFN1_9DEIO</name>
<organism evidence="3 4">
    <name type="scientific">Deinococcus budaensis</name>
    <dbReference type="NCBI Taxonomy" id="1665626"/>
    <lineage>
        <taxon>Bacteria</taxon>
        <taxon>Thermotogati</taxon>
        <taxon>Deinococcota</taxon>
        <taxon>Deinococci</taxon>
        <taxon>Deinococcales</taxon>
        <taxon>Deinococcaceae</taxon>
        <taxon>Deinococcus</taxon>
    </lineage>
</organism>
<dbReference type="Proteomes" id="UP000525389">
    <property type="component" value="Unassembled WGS sequence"/>
</dbReference>
<evidence type="ECO:0000256" key="1">
    <source>
        <dbReference type="SAM" id="Phobius"/>
    </source>
</evidence>
<gene>
    <name evidence="3" type="ORF">HNQ09_002148</name>
</gene>
<dbReference type="InterPro" id="IPR025642">
    <property type="entry name" value="DUF4342"/>
</dbReference>
<dbReference type="AlphaFoldDB" id="A0A7W8GFN1"/>
<keyword evidence="1" id="KW-0472">Membrane</keyword>
<keyword evidence="4" id="KW-1185">Reference proteome</keyword>
<keyword evidence="1" id="KW-1133">Transmembrane helix</keyword>
<dbReference type="Pfam" id="PF14242">
    <property type="entry name" value="DUF4342"/>
    <property type="match status" value="1"/>
</dbReference>
<reference evidence="3 4" key="1">
    <citation type="submission" date="2020-08" db="EMBL/GenBank/DDBJ databases">
        <title>Genomic Encyclopedia of Type Strains, Phase IV (KMG-IV): sequencing the most valuable type-strain genomes for metagenomic binning, comparative biology and taxonomic classification.</title>
        <authorList>
            <person name="Goeker M."/>
        </authorList>
    </citation>
    <scope>NUCLEOTIDE SEQUENCE [LARGE SCALE GENOMIC DNA]</scope>
    <source>
        <strain evidence="3 4">DSM 101791</strain>
    </source>
</reference>
<comment type="caution">
    <text evidence="3">The sequence shown here is derived from an EMBL/GenBank/DDBJ whole genome shotgun (WGS) entry which is preliminary data.</text>
</comment>
<dbReference type="RefSeq" id="WP_184028873.1">
    <property type="nucleotide sequence ID" value="NZ_JACHFN010000007.1"/>
</dbReference>
<feature type="transmembrane region" description="Helical" evidence="1">
    <location>
        <begin position="67"/>
        <end position="89"/>
    </location>
</feature>